<gene>
    <name evidence="3" type="ORF">TCE0_044f17500</name>
</gene>
<organism evidence="3 4">
    <name type="scientific">Talaromyces pinophilus</name>
    <name type="common">Penicillium pinophilum</name>
    <dbReference type="NCBI Taxonomy" id="128442"/>
    <lineage>
        <taxon>Eukaryota</taxon>
        <taxon>Fungi</taxon>
        <taxon>Dikarya</taxon>
        <taxon>Ascomycota</taxon>
        <taxon>Pezizomycotina</taxon>
        <taxon>Eurotiomycetes</taxon>
        <taxon>Eurotiomycetidae</taxon>
        <taxon>Eurotiales</taxon>
        <taxon>Trichocomaceae</taxon>
        <taxon>Talaromyces</taxon>
        <taxon>Talaromyces sect. Talaromyces</taxon>
    </lineage>
</organism>
<evidence type="ECO:0000313" key="3">
    <source>
        <dbReference type="EMBL" id="GAM43020.1"/>
    </source>
</evidence>
<evidence type="ECO:0000313" key="4">
    <source>
        <dbReference type="Proteomes" id="UP000053095"/>
    </source>
</evidence>
<feature type="region of interest" description="Disordered" evidence="1">
    <location>
        <begin position="60"/>
        <end position="137"/>
    </location>
</feature>
<keyword evidence="2" id="KW-0732">Signal</keyword>
<dbReference type="EMBL" id="DF933840">
    <property type="protein sequence ID" value="GAM43020.1"/>
    <property type="molecule type" value="Genomic_DNA"/>
</dbReference>
<keyword evidence="4" id="KW-1185">Reference proteome</keyword>
<accession>A0A478ED16</accession>
<feature type="chain" id="PRO_5019775676" description="Myb-like domain-containing protein" evidence="2">
    <location>
        <begin position="23"/>
        <end position="137"/>
    </location>
</feature>
<evidence type="ECO:0008006" key="5">
    <source>
        <dbReference type="Google" id="ProtNLM"/>
    </source>
</evidence>
<dbReference type="AlphaFoldDB" id="A0A478ED16"/>
<feature type="signal peptide" evidence="2">
    <location>
        <begin position="1"/>
        <end position="22"/>
    </location>
</feature>
<proteinExistence type="predicted"/>
<reference evidence="4" key="1">
    <citation type="journal article" date="2015" name="Genome Announc.">
        <title>Draft genome sequence of Talaromyces cellulolyticus strain Y-94, a source of lignocellulosic biomass-degrading enzymes.</title>
        <authorList>
            <person name="Fujii T."/>
            <person name="Koike H."/>
            <person name="Sawayama S."/>
            <person name="Yano S."/>
            <person name="Inoue H."/>
        </authorList>
    </citation>
    <scope>NUCLEOTIDE SEQUENCE [LARGE SCALE GENOMIC DNA]</scope>
    <source>
        <strain evidence="4">Y-94</strain>
    </source>
</reference>
<evidence type="ECO:0000256" key="1">
    <source>
        <dbReference type="SAM" id="MobiDB-lite"/>
    </source>
</evidence>
<sequence>MVNWTPELILKFLLMTLQQISPQISGETWKKVADVMGDDISAEACRQKYAKLLGAAGIEPSAATSTAGTPATPKSARKRKDVTGIDATPSKTASTKKQRKAQPDAALKVEEDEGQAEELVVPPTPFVKKFASADESD</sequence>
<dbReference type="Proteomes" id="UP000053095">
    <property type="component" value="Unassembled WGS sequence"/>
</dbReference>
<evidence type="ECO:0000256" key="2">
    <source>
        <dbReference type="SAM" id="SignalP"/>
    </source>
</evidence>
<protein>
    <recommendedName>
        <fullName evidence="5">Myb-like domain-containing protein</fullName>
    </recommendedName>
</protein>
<name>A0A478ED16_TALPI</name>
<feature type="compositionally biased region" description="Low complexity" evidence="1">
    <location>
        <begin position="60"/>
        <end position="74"/>
    </location>
</feature>